<reference evidence="2 3" key="1">
    <citation type="submission" date="2010-12" db="EMBL/GenBank/DDBJ databases">
        <authorList>
            <person name="Muzny D."/>
            <person name="Qin X."/>
            <person name="Deng J."/>
            <person name="Jiang H."/>
            <person name="Liu Y."/>
            <person name="Qu J."/>
            <person name="Song X.-Z."/>
            <person name="Zhang L."/>
            <person name="Thornton R."/>
            <person name="Coyle M."/>
            <person name="Francisco L."/>
            <person name="Jackson L."/>
            <person name="Javaid M."/>
            <person name="Korchina V."/>
            <person name="Kovar C."/>
            <person name="Mata R."/>
            <person name="Mathew T."/>
            <person name="Ngo R."/>
            <person name="Nguyen L."/>
            <person name="Nguyen N."/>
            <person name="Okwuonu G."/>
            <person name="Ongeri F."/>
            <person name="Pham C."/>
            <person name="Simmons D."/>
            <person name="Wilczek-Boney K."/>
            <person name="Hale W."/>
            <person name="Jakkamsetti A."/>
            <person name="Pham P."/>
            <person name="Ruth R."/>
            <person name="San Lucas F."/>
            <person name="Warren J."/>
            <person name="Zhang J."/>
            <person name="Zhao Z."/>
            <person name="Zhou C."/>
            <person name="Zhu D."/>
            <person name="Lee S."/>
            <person name="Bess C."/>
            <person name="Blankenburg K."/>
            <person name="Forbes L."/>
            <person name="Fu Q."/>
            <person name="Gubbala S."/>
            <person name="Hirani K."/>
            <person name="Jayaseelan J.C."/>
            <person name="Lara F."/>
            <person name="Munidasa M."/>
            <person name="Palculict T."/>
            <person name="Patil S."/>
            <person name="Pu L.-L."/>
            <person name="Saada N."/>
            <person name="Tang L."/>
            <person name="Weissenberger G."/>
            <person name="Zhu Y."/>
            <person name="Hemphill L."/>
            <person name="Shang Y."/>
            <person name="Youmans B."/>
            <person name="Ayvaz T."/>
            <person name="Ross M."/>
            <person name="Santibanez J."/>
            <person name="Aqrawi P."/>
            <person name="Gross S."/>
            <person name="Joshi V."/>
            <person name="Fowler G."/>
            <person name="Nazareth L."/>
            <person name="Reid J."/>
            <person name="Worley K."/>
            <person name="Petrosino J."/>
            <person name="Highlander S."/>
            <person name="Gibbs R."/>
        </authorList>
    </citation>
    <scope>NUCLEOTIDE SEQUENCE [LARGE SCALE GENOMIC DNA]</scope>
    <source>
        <strain evidence="3">DSM 15952 / CCUG 50447 / LMG 22039 / TP 1.5</strain>
    </source>
</reference>
<dbReference type="PATRIC" id="fig|888064.11.peg.929"/>
<dbReference type="STRING" id="888064.HMPREF9088_1193"/>
<comment type="caution">
    <text evidence="2">The sequence shown here is derived from an EMBL/GenBank/DDBJ whole genome shotgun (WGS) entry which is preliminary data.</text>
</comment>
<dbReference type="RefSeq" id="WP_007208211.1">
    <property type="nucleotide sequence ID" value="NZ_GL622241.1"/>
</dbReference>
<protein>
    <recommendedName>
        <fullName evidence="1">CAP-associated domain-containing protein</fullName>
    </recommendedName>
</protein>
<organism evidence="2 3">
    <name type="scientific">Enterococcus italicus (strain DSM 15952 / CCUG 50447 / LMG 22039 / TP 1.5)</name>
    <dbReference type="NCBI Taxonomy" id="888064"/>
    <lineage>
        <taxon>Bacteria</taxon>
        <taxon>Bacillati</taxon>
        <taxon>Bacillota</taxon>
        <taxon>Bacilli</taxon>
        <taxon>Lactobacillales</taxon>
        <taxon>Enterococcaceae</taxon>
        <taxon>Enterococcus</taxon>
    </lineage>
</organism>
<dbReference type="InterPro" id="IPR029410">
    <property type="entry name" value="CAP_assoc"/>
</dbReference>
<dbReference type="Proteomes" id="UP000010296">
    <property type="component" value="Unassembled WGS sequence"/>
</dbReference>
<evidence type="ECO:0000313" key="3">
    <source>
        <dbReference type="Proteomes" id="UP000010296"/>
    </source>
</evidence>
<dbReference type="AlphaFoldDB" id="E6LFQ3"/>
<evidence type="ECO:0000259" key="1">
    <source>
        <dbReference type="Pfam" id="PF14504"/>
    </source>
</evidence>
<dbReference type="InterPro" id="IPR035940">
    <property type="entry name" value="CAP_sf"/>
</dbReference>
<dbReference type="EMBL" id="AEPV01000041">
    <property type="protein sequence ID" value="EFU74015.1"/>
    <property type="molecule type" value="Genomic_DNA"/>
</dbReference>
<proteinExistence type="predicted"/>
<dbReference type="Gene3D" id="3.40.33.10">
    <property type="entry name" value="CAP"/>
    <property type="match status" value="1"/>
</dbReference>
<sequence length="373" mass="42455">MKYQKFIFLGIFIVAFVIVYGQPIAYPMYSSPLKAPATQSIKSTNLTYETIPTSGFANYIGKKLEAIQAVYGEPVETISTGYSYTISIFRATESSSYMEVSTIDQKIVGIKVIDPKNDAVAPFSNGMTMSQLTKITMIYPNFQLKYENQYVDIELSEEDMNYRPLIGFENGTFLILFFDQSSSKLYSMMYLSEELLLKLVPYTMTGEVLPDFVEQHNVDWTTIDHQKVDLASNTLKILRKREKLTVYQPNTTLQAKANHILAEFLTHPEDTLTTQRVQLMQRSIAGQESDHFILTDEEISGLLQANALTQSSGYLEIPVIDPTFTILSWYSNSFLHQKYMQEKEESLGVAFSKETMLVLLQEKQTTSKESNEP</sequence>
<dbReference type="HOGENOM" id="CLU_741329_0_0_9"/>
<name>E6LFQ3_ENTI1</name>
<dbReference type="Pfam" id="PF14504">
    <property type="entry name" value="CAP_assoc_N"/>
    <property type="match status" value="1"/>
</dbReference>
<gene>
    <name evidence="2" type="ORF">HMPREF9088_1193</name>
</gene>
<evidence type="ECO:0000313" key="2">
    <source>
        <dbReference type="EMBL" id="EFU74015.1"/>
    </source>
</evidence>
<accession>E6LFQ3</accession>
<feature type="domain" description="CAP-associated" evidence="1">
    <location>
        <begin position="60"/>
        <end position="202"/>
    </location>
</feature>
<keyword evidence="3" id="KW-1185">Reference proteome</keyword>
<dbReference type="eggNOG" id="COG2340">
    <property type="taxonomic scope" value="Bacteria"/>
</dbReference>